<reference evidence="1" key="1">
    <citation type="submission" date="2022-12" db="EMBL/GenBank/DDBJ databases">
        <title>New Phytohabitans aurantiacus sp. RD004123 nov., an actinomycete isolated from soil.</title>
        <authorList>
            <person name="Triningsih D.W."/>
            <person name="Harunari E."/>
            <person name="Igarashi Y."/>
        </authorList>
    </citation>
    <scope>NUCLEOTIDE SEQUENCE</scope>
    <source>
        <strain evidence="1">RD004123</strain>
    </source>
</reference>
<evidence type="ECO:0000313" key="2">
    <source>
        <dbReference type="Proteomes" id="UP001144280"/>
    </source>
</evidence>
<sequence>MSIPEKPDRERPLKLALSSIEDLLGAVPYLLGFQPTDSIVVVAIAGTHVVTGVRGDLPAPDAPAGLVQAVAAALAHRALTGGVDTVAILGYGPAHAFDPVAAVVRAVFSEHHTEILEVVRVFDGRYFSYLDPGPDDGVPFDAATSTTARLAAHLGGTVFTDRDELVASIAPVTGADREAMSRALAAAVERLRLVKDTAGAPGLFAAGRQALHNALARYRAGGRLDDDEMAWLIVHLFHPGICTLAWLHTDTSAWQEHLWRDATRRADPEVVAPAASLLAFVAWRRGHGTLADAAVQRALQAEPDYRLALLIDRVLTVGLPPSALDGWPPAQVLDALDPDLSDPTSEPTTD</sequence>
<dbReference type="RefSeq" id="WP_281904878.1">
    <property type="nucleotide sequence ID" value="NZ_BSDI01000074.1"/>
</dbReference>
<proteinExistence type="predicted"/>
<dbReference type="Pfam" id="PF13830">
    <property type="entry name" value="DUF4192"/>
    <property type="match status" value="1"/>
</dbReference>
<evidence type="ECO:0000313" key="1">
    <source>
        <dbReference type="EMBL" id="GLI03004.1"/>
    </source>
</evidence>
<dbReference type="Proteomes" id="UP001144280">
    <property type="component" value="Unassembled WGS sequence"/>
</dbReference>
<organism evidence="1 2">
    <name type="scientific">Phytohabitans aurantiacus</name>
    <dbReference type="NCBI Taxonomy" id="3016789"/>
    <lineage>
        <taxon>Bacteria</taxon>
        <taxon>Bacillati</taxon>
        <taxon>Actinomycetota</taxon>
        <taxon>Actinomycetes</taxon>
        <taxon>Micromonosporales</taxon>
        <taxon>Micromonosporaceae</taxon>
    </lineage>
</organism>
<gene>
    <name evidence="1" type="ORF">Pa4123_82820</name>
</gene>
<accession>A0ABQ5R8B2</accession>
<keyword evidence="2" id="KW-1185">Reference proteome</keyword>
<comment type="caution">
    <text evidence="1">The sequence shown here is derived from an EMBL/GenBank/DDBJ whole genome shotgun (WGS) entry which is preliminary data.</text>
</comment>
<protein>
    <recommendedName>
        <fullName evidence="3">DUF4192 domain-containing protein</fullName>
    </recommendedName>
</protein>
<dbReference type="InterPro" id="IPR025447">
    <property type="entry name" value="DUF4192"/>
</dbReference>
<evidence type="ECO:0008006" key="3">
    <source>
        <dbReference type="Google" id="ProtNLM"/>
    </source>
</evidence>
<dbReference type="EMBL" id="BSDI01000074">
    <property type="protein sequence ID" value="GLI03004.1"/>
    <property type="molecule type" value="Genomic_DNA"/>
</dbReference>
<name>A0ABQ5R8B2_9ACTN</name>